<dbReference type="InterPro" id="IPR042938">
    <property type="entry name" value="Sfh5"/>
</dbReference>
<feature type="region of interest" description="Disordered" evidence="17">
    <location>
        <begin position="298"/>
        <end position="350"/>
    </location>
</feature>
<dbReference type="Pfam" id="PF03765">
    <property type="entry name" value="CRAL_TRIO_N"/>
    <property type="match status" value="1"/>
</dbReference>
<dbReference type="InterPro" id="IPR036865">
    <property type="entry name" value="CRAL-TRIO_dom_sf"/>
</dbReference>
<evidence type="ECO:0000256" key="10">
    <source>
        <dbReference type="ARBA" id="ARBA00022848"/>
    </source>
</evidence>
<dbReference type="SUPFAM" id="SSF46938">
    <property type="entry name" value="CRAL/TRIO N-terminal domain"/>
    <property type="match status" value="1"/>
</dbReference>
<keyword evidence="5 16" id="KW-0813">Transport</keyword>
<evidence type="ECO:0000256" key="17">
    <source>
        <dbReference type="SAM" id="MobiDB-lite"/>
    </source>
</evidence>
<keyword evidence="13 16" id="KW-0472">Membrane</keyword>
<dbReference type="Proteomes" id="UP001562354">
    <property type="component" value="Unassembled WGS sequence"/>
</dbReference>
<keyword evidence="7" id="KW-0349">Heme</keyword>
<dbReference type="RefSeq" id="XP_069198094.1">
    <property type="nucleotide sequence ID" value="XM_069345886.1"/>
</dbReference>
<evidence type="ECO:0000256" key="15">
    <source>
        <dbReference type="ARBA" id="ARBA00024180"/>
    </source>
</evidence>
<dbReference type="GeneID" id="95979705"/>
<comment type="caution">
    <text evidence="19">The sequence shown here is derived from an EMBL/GenBank/DDBJ whole genome shotgun (WGS) entry which is preliminary data.</text>
</comment>
<evidence type="ECO:0000256" key="12">
    <source>
        <dbReference type="ARBA" id="ARBA00023055"/>
    </source>
</evidence>
<dbReference type="SMART" id="SM00516">
    <property type="entry name" value="SEC14"/>
    <property type="match status" value="1"/>
</dbReference>
<dbReference type="SUPFAM" id="SSF52087">
    <property type="entry name" value="CRAL/TRIO domain"/>
    <property type="match status" value="1"/>
</dbReference>
<evidence type="ECO:0000256" key="2">
    <source>
        <dbReference type="ARBA" id="ARBA00004406"/>
    </source>
</evidence>
<keyword evidence="11" id="KW-0408">Iron</keyword>
<name>A0ABR3P6M6_9PEZI</name>
<evidence type="ECO:0000313" key="19">
    <source>
        <dbReference type="EMBL" id="KAL1301818.1"/>
    </source>
</evidence>
<comment type="similarity">
    <text evidence="3 16">Belongs to the SFH5 family.</text>
</comment>
<protein>
    <recommendedName>
        <fullName evidence="4 16">Phosphatidylinositol transfer protein SFH5</fullName>
        <shortName evidence="16">PITP SFH5</shortName>
    </recommendedName>
</protein>
<keyword evidence="6 16" id="KW-0963">Cytoplasm</keyword>
<evidence type="ECO:0000256" key="8">
    <source>
        <dbReference type="ARBA" id="ARBA00022723"/>
    </source>
</evidence>
<dbReference type="InterPro" id="IPR011074">
    <property type="entry name" value="CRAL/TRIO_N_dom"/>
</dbReference>
<comment type="subcellular location">
    <subcellularLocation>
        <location evidence="16">Cytoplasm</location>
    </subcellularLocation>
    <subcellularLocation>
        <location evidence="2 16">Endoplasmic reticulum membrane</location>
        <topology evidence="2 16">Peripheral membrane protein</topology>
    </subcellularLocation>
    <subcellularLocation>
        <location evidence="16">Microsome membrane</location>
        <topology evidence="16">Peripheral membrane protein</topology>
    </subcellularLocation>
</comment>
<evidence type="ECO:0000256" key="4">
    <source>
        <dbReference type="ARBA" id="ARBA00018320"/>
    </source>
</evidence>
<evidence type="ECO:0000256" key="6">
    <source>
        <dbReference type="ARBA" id="ARBA00022490"/>
    </source>
</evidence>
<evidence type="ECO:0000256" key="3">
    <source>
        <dbReference type="ARBA" id="ARBA00006667"/>
    </source>
</evidence>
<evidence type="ECO:0000256" key="9">
    <source>
        <dbReference type="ARBA" id="ARBA00022824"/>
    </source>
</evidence>
<proteinExistence type="inferred from homology"/>
<evidence type="ECO:0000313" key="20">
    <source>
        <dbReference type="Proteomes" id="UP001562354"/>
    </source>
</evidence>
<keyword evidence="9 16" id="KW-0256">Endoplasmic reticulum</keyword>
<dbReference type="PANTHER" id="PTHR47669:SF1">
    <property type="entry name" value="PHOSPHATIDYLINOSITOL TRANSFER PROTEIN SFH5"/>
    <property type="match status" value="1"/>
</dbReference>
<dbReference type="Pfam" id="PF00650">
    <property type="entry name" value="CRAL_TRIO"/>
    <property type="match status" value="1"/>
</dbReference>
<comment type="function">
    <text evidence="15">Non-classical phosphatidylinositol (PtdIns) transfer protein (PITP), which exhibits PtdIns-binding/transfer activity in the absence of detectable PtdCho-binding/transfer activity. Regulates PtdIns(4,5)P2 homeostasis at the plasma membrane. Heme-binding protein that may play a role in organic oxidant-induced stress responses.</text>
</comment>
<keyword evidence="12 16" id="KW-0445">Lipid transport</keyword>
<comment type="catalytic activity">
    <reaction evidence="14">
        <text>a 1,2-diacyl-sn-glycero-3-phospho-(1D-myo-inositol)(in) = a 1,2-diacyl-sn-glycero-3-phospho-(1D-myo-inositol)(out)</text>
        <dbReference type="Rhea" id="RHEA:38691"/>
        <dbReference type="ChEBI" id="CHEBI:57880"/>
    </reaction>
    <physiologicalReaction direction="left-to-right" evidence="14">
        <dbReference type="Rhea" id="RHEA:38692"/>
    </physiologicalReaction>
</comment>
<feature type="compositionally biased region" description="Polar residues" evidence="17">
    <location>
        <begin position="305"/>
        <end position="315"/>
    </location>
</feature>
<feature type="domain" description="CRAL-TRIO" evidence="18">
    <location>
        <begin position="142"/>
        <end position="275"/>
    </location>
</feature>
<keyword evidence="20" id="KW-1185">Reference proteome</keyword>
<dbReference type="PANTHER" id="PTHR47669">
    <property type="entry name" value="PHOSPHATIDYLINOSITOL TRANSFER PROTEIN SFH5"/>
    <property type="match status" value="1"/>
</dbReference>
<evidence type="ECO:0000256" key="11">
    <source>
        <dbReference type="ARBA" id="ARBA00023004"/>
    </source>
</evidence>
<evidence type="ECO:0000256" key="7">
    <source>
        <dbReference type="ARBA" id="ARBA00022617"/>
    </source>
</evidence>
<sequence length="350" mass="38086">MAGDWTDLPDGHVLLKMSAALPNIIEETGYYEMYGVELRVPHEDEKACPFSTLIILQKFLRANDNHVSDAVKQLTAALKWRKEFQPRKVMDEVFDQSRFDGLGYVVDLKGVPGSPNEVDTCAFNIYGGVKDMKKTFGDLDGFIRWRVALMEITLDHLHLADAKEPIPDFSYGVDPYQAFQVHDYLSVSFLRQPSEVKAASQKTIKLFQEMYPETMAKKYFVNVPIFMQWMFSAMQIFMAKETIAKMKWMSYGAELHKDLGSSIPKAYGGTGPDLHIAGATPKYDGSGAAATASAAAAAASASNAENPKSTQTAPSATPEPVAGPSGTNNQSIDGEASPAAPAPGAVSVAN</sequence>
<keyword evidence="8" id="KW-0479">Metal-binding</keyword>
<keyword evidence="10 16" id="KW-0492">Microsome</keyword>
<evidence type="ECO:0000256" key="16">
    <source>
        <dbReference type="RuleBase" id="RU367059"/>
    </source>
</evidence>
<dbReference type="InterPro" id="IPR001251">
    <property type="entry name" value="CRAL-TRIO_dom"/>
</dbReference>
<evidence type="ECO:0000256" key="13">
    <source>
        <dbReference type="ARBA" id="ARBA00023136"/>
    </source>
</evidence>
<feature type="compositionally biased region" description="Low complexity" evidence="17">
    <location>
        <begin position="336"/>
        <end position="350"/>
    </location>
</feature>
<accession>A0ABR3P6M6</accession>
<dbReference type="EMBL" id="JBFMKM010000013">
    <property type="protein sequence ID" value="KAL1301818.1"/>
    <property type="molecule type" value="Genomic_DNA"/>
</dbReference>
<comment type="cofactor">
    <cofactor evidence="1">
        <name>heme b</name>
        <dbReference type="ChEBI" id="CHEBI:60344"/>
    </cofactor>
</comment>
<reference evidence="19 20" key="1">
    <citation type="submission" date="2024-07" db="EMBL/GenBank/DDBJ databases">
        <title>Draft sequence of the Neodothiora populina.</title>
        <authorList>
            <person name="Drown D.D."/>
            <person name="Schuette U.S."/>
            <person name="Buechlein A.B."/>
            <person name="Rusch D.R."/>
            <person name="Winton L.W."/>
            <person name="Adams G.A."/>
        </authorList>
    </citation>
    <scope>NUCLEOTIDE SEQUENCE [LARGE SCALE GENOMIC DNA]</scope>
    <source>
        <strain evidence="19 20">CPC 39397</strain>
    </source>
</reference>
<evidence type="ECO:0000256" key="1">
    <source>
        <dbReference type="ARBA" id="ARBA00001970"/>
    </source>
</evidence>
<evidence type="ECO:0000259" key="18">
    <source>
        <dbReference type="PROSITE" id="PS50191"/>
    </source>
</evidence>
<gene>
    <name evidence="19" type="ORF">AAFC00_006006</name>
</gene>
<dbReference type="CDD" id="cd00170">
    <property type="entry name" value="SEC14"/>
    <property type="match status" value="1"/>
</dbReference>
<dbReference type="PROSITE" id="PS50191">
    <property type="entry name" value="CRAL_TRIO"/>
    <property type="match status" value="1"/>
</dbReference>
<dbReference type="InterPro" id="IPR036273">
    <property type="entry name" value="CRAL/TRIO_N_dom_sf"/>
</dbReference>
<evidence type="ECO:0000256" key="5">
    <source>
        <dbReference type="ARBA" id="ARBA00022448"/>
    </source>
</evidence>
<dbReference type="Gene3D" id="3.40.525.10">
    <property type="entry name" value="CRAL-TRIO lipid binding domain"/>
    <property type="match status" value="1"/>
</dbReference>
<evidence type="ECO:0000256" key="14">
    <source>
        <dbReference type="ARBA" id="ARBA00024146"/>
    </source>
</evidence>
<organism evidence="19 20">
    <name type="scientific">Neodothiora populina</name>
    <dbReference type="NCBI Taxonomy" id="2781224"/>
    <lineage>
        <taxon>Eukaryota</taxon>
        <taxon>Fungi</taxon>
        <taxon>Dikarya</taxon>
        <taxon>Ascomycota</taxon>
        <taxon>Pezizomycotina</taxon>
        <taxon>Dothideomycetes</taxon>
        <taxon>Dothideomycetidae</taxon>
        <taxon>Dothideales</taxon>
        <taxon>Dothioraceae</taxon>
        <taxon>Neodothiora</taxon>
    </lineage>
</organism>